<dbReference type="InterPro" id="IPR014748">
    <property type="entry name" value="Enoyl-CoA_hydra_C"/>
</dbReference>
<accession>A0A444TZW8</accession>
<protein>
    <submittedName>
        <fullName evidence="2">Chromodomain Y-like protein</fullName>
    </submittedName>
</protein>
<dbReference type="GO" id="GO:0005634">
    <property type="term" value="C:nucleus"/>
    <property type="evidence" value="ECO:0007669"/>
    <property type="project" value="TreeGrafter"/>
</dbReference>
<dbReference type="EMBL" id="SCEB01215641">
    <property type="protein sequence ID" value="RXM28468.1"/>
    <property type="molecule type" value="Genomic_DNA"/>
</dbReference>
<proteinExistence type="predicted"/>
<keyword evidence="3" id="KW-1185">Reference proteome</keyword>
<name>A0A444TZW8_ACIRT</name>
<dbReference type="FunFam" id="1.10.12.10:FF:000006">
    <property type="entry name" value="Chromodomain Y-like protein"/>
    <property type="match status" value="1"/>
</dbReference>
<dbReference type="InterPro" id="IPR029045">
    <property type="entry name" value="ClpP/crotonase-like_dom_sf"/>
</dbReference>
<dbReference type="Gene3D" id="3.90.226.10">
    <property type="entry name" value="2-enoyl-CoA Hydratase, Chain A, domain 1"/>
    <property type="match status" value="1"/>
</dbReference>
<feature type="transmembrane region" description="Helical" evidence="1">
    <location>
        <begin position="21"/>
        <end position="41"/>
    </location>
</feature>
<gene>
    <name evidence="2" type="ORF">EOD39_9744</name>
</gene>
<keyword evidence="1" id="KW-1133">Transmembrane helix</keyword>
<dbReference type="SUPFAM" id="SSF52096">
    <property type="entry name" value="ClpP/crotonase"/>
    <property type="match status" value="1"/>
</dbReference>
<keyword evidence="1" id="KW-0472">Membrane</keyword>
<reference evidence="2 3" key="1">
    <citation type="submission" date="2019-01" db="EMBL/GenBank/DDBJ databases">
        <title>Draft Genome and Complete Hox-Cluster Characterization of the Sterlet Sturgeon (Acipenser ruthenus).</title>
        <authorList>
            <person name="Wei Q."/>
        </authorList>
    </citation>
    <scope>NUCLEOTIDE SEQUENCE [LARGE SCALE GENOMIC DNA]</scope>
    <source>
        <strain evidence="2">WHYD16114868_AA</strain>
        <tissue evidence="2">Blood</tissue>
    </source>
</reference>
<dbReference type="Gene3D" id="1.10.12.10">
    <property type="entry name" value="Lyase 2-enoyl-coa Hydratase, Chain A, domain 2"/>
    <property type="match status" value="1"/>
</dbReference>
<evidence type="ECO:0000313" key="2">
    <source>
        <dbReference type="EMBL" id="RXM28468.1"/>
    </source>
</evidence>
<dbReference type="AlphaFoldDB" id="A0A444TZW8"/>
<dbReference type="InterPro" id="IPR051053">
    <property type="entry name" value="ECH/Chromodomain_protein"/>
</dbReference>
<organism evidence="2 3">
    <name type="scientific">Acipenser ruthenus</name>
    <name type="common">Sterlet sturgeon</name>
    <dbReference type="NCBI Taxonomy" id="7906"/>
    <lineage>
        <taxon>Eukaryota</taxon>
        <taxon>Metazoa</taxon>
        <taxon>Chordata</taxon>
        <taxon>Craniata</taxon>
        <taxon>Vertebrata</taxon>
        <taxon>Euteleostomi</taxon>
        <taxon>Actinopterygii</taxon>
        <taxon>Chondrostei</taxon>
        <taxon>Acipenseriformes</taxon>
        <taxon>Acipenseridae</taxon>
        <taxon>Acipenser</taxon>
    </lineage>
</organism>
<dbReference type="GO" id="GO:0003714">
    <property type="term" value="F:transcription corepressor activity"/>
    <property type="evidence" value="ECO:0007669"/>
    <property type="project" value="TreeGrafter"/>
</dbReference>
<dbReference type="Proteomes" id="UP000289886">
    <property type="component" value="Unassembled WGS sequence"/>
</dbReference>
<keyword evidence="1" id="KW-0812">Transmembrane</keyword>
<sequence>MTVMKEVQSALNTAAADDSKLVLLSAVGSVFCCGLDFIYFIRRLTDDRKRESIKMAETISNFVNTFIQFKKPIIVAVNGPATVAAAVLRESKSLVRNAMKGTLEQANEKECEVLKRVWGSAQGMDSILKYLQKKIDEF</sequence>
<dbReference type="PANTHER" id="PTHR43684:SF5">
    <property type="entry name" value="CHROMODOMAIN Y-LIKE PROTEIN"/>
    <property type="match status" value="1"/>
</dbReference>
<comment type="caution">
    <text evidence="2">The sequence shown here is derived from an EMBL/GenBank/DDBJ whole genome shotgun (WGS) entry which is preliminary data.</text>
</comment>
<evidence type="ECO:0000256" key="1">
    <source>
        <dbReference type="SAM" id="Phobius"/>
    </source>
</evidence>
<evidence type="ECO:0000313" key="3">
    <source>
        <dbReference type="Proteomes" id="UP000289886"/>
    </source>
</evidence>
<dbReference type="PANTHER" id="PTHR43684">
    <property type="match status" value="1"/>
</dbReference>